<sequence length="460" mass="51969">MKIIADLHLHSRFSRAVSQQMTIPIISEWANKKGIDLVATADWTHPIWFRELKSQLTQVEEGLYRLKSNAKGQLSAVKFILSTELSSIYSQAGATRRVHYLVFAPSLEVAEKINLKLKTHRVNLLSDGRPILGLAVKDVTYLVLETDPRCLIIPAHIWTPWFSLYGSMSGFDSIDECFGNLAKNIYAVETGLSSDPAMNWRVEELDSRQIISSSDAHSPQKLGREATVFELSELSYESVRRALVNPVNQEDQVDHENSINLVNRSTRLTSRISYTIEFYPEEGKYHYTGHRNCEVVYSPNEARKKGLICPVCGKKLTVGVMSRVESLAKKEVNIETGVDVNKVNWIKDRNGNRPPYIMLVPLEEIIAESLNIGVGSKTVREEYEHLINELGNEFAVLIDTPVRRLEEVAGRRISEGIEKVRTGNLVIDPGYDGVFGKVKIWKEEIQKEKINKVSQSTLFG</sequence>
<protein>
    <recommendedName>
        <fullName evidence="3">DNA helicase UvrD</fullName>
    </recommendedName>
</protein>
<comment type="caution">
    <text evidence="1">The sequence shown here is derived from an EMBL/GenBank/DDBJ whole genome shotgun (WGS) entry which is preliminary data.</text>
</comment>
<proteinExistence type="predicted"/>
<name>A0A1F7XCK5_9BACT</name>
<reference evidence="1 2" key="1">
    <citation type="journal article" date="2016" name="Nat. Commun.">
        <title>Thousands of microbial genomes shed light on interconnected biogeochemical processes in an aquifer system.</title>
        <authorList>
            <person name="Anantharaman K."/>
            <person name="Brown C.T."/>
            <person name="Hug L.A."/>
            <person name="Sharon I."/>
            <person name="Castelle C.J."/>
            <person name="Probst A.J."/>
            <person name="Thomas B.C."/>
            <person name="Singh A."/>
            <person name="Wilkins M.J."/>
            <person name="Karaoz U."/>
            <person name="Brodie E.L."/>
            <person name="Williams K.H."/>
            <person name="Hubbard S.S."/>
            <person name="Banfield J.F."/>
        </authorList>
    </citation>
    <scope>NUCLEOTIDE SEQUENCE [LARGE SCALE GENOMIC DNA]</scope>
</reference>
<dbReference type="InterPro" id="IPR016195">
    <property type="entry name" value="Pol/histidinol_Pase-like"/>
</dbReference>
<evidence type="ECO:0008006" key="3">
    <source>
        <dbReference type="Google" id="ProtNLM"/>
    </source>
</evidence>
<organism evidence="1 2">
    <name type="scientific">Candidatus Woesebacteria bacterium RBG_16_34_12</name>
    <dbReference type="NCBI Taxonomy" id="1802480"/>
    <lineage>
        <taxon>Bacteria</taxon>
        <taxon>Candidatus Woeseibacteriota</taxon>
    </lineage>
</organism>
<accession>A0A1F7XCK5</accession>
<gene>
    <name evidence="1" type="ORF">A2Z22_03495</name>
</gene>
<dbReference type="Proteomes" id="UP000177053">
    <property type="component" value="Unassembled WGS sequence"/>
</dbReference>
<evidence type="ECO:0000313" key="1">
    <source>
        <dbReference type="EMBL" id="OGM12128.1"/>
    </source>
</evidence>
<dbReference type="PANTHER" id="PTHR40084">
    <property type="entry name" value="PHOSPHOHYDROLASE, PHP FAMILY"/>
    <property type="match status" value="1"/>
</dbReference>
<dbReference type="SUPFAM" id="SSF89550">
    <property type="entry name" value="PHP domain-like"/>
    <property type="match status" value="1"/>
</dbReference>
<dbReference type="CDD" id="cd19067">
    <property type="entry name" value="PfuEndoQ-like"/>
    <property type="match status" value="1"/>
</dbReference>
<evidence type="ECO:0000313" key="2">
    <source>
        <dbReference type="Proteomes" id="UP000177053"/>
    </source>
</evidence>
<dbReference type="AlphaFoldDB" id="A0A1F7XCK5"/>
<dbReference type="Gene3D" id="3.20.20.140">
    <property type="entry name" value="Metal-dependent hydrolases"/>
    <property type="match status" value="1"/>
</dbReference>
<dbReference type="PANTHER" id="PTHR40084:SF1">
    <property type="entry name" value="PHOSPHOTRANSFERASE"/>
    <property type="match status" value="1"/>
</dbReference>
<dbReference type="EMBL" id="MGFS01000003">
    <property type="protein sequence ID" value="OGM12128.1"/>
    <property type="molecule type" value="Genomic_DNA"/>
</dbReference>